<organism evidence="1 2">
    <name type="scientific">Vermiconidia calcicola</name>
    <dbReference type="NCBI Taxonomy" id="1690605"/>
    <lineage>
        <taxon>Eukaryota</taxon>
        <taxon>Fungi</taxon>
        <taxon>Dikarya</taxon>
        <taxon>Ascomycota</taxon>
        <taxon>Pezizomycotina</taxon>
        <taxon>Dothideomycetes</taxon>
        <taxon>Dothideomycetidae</taxon>
        <taxon>Mycosphaerellales</taxon>
        <taxon>Extremaceae</taxon>
        <taxon>Vermiconidia</taxon>
    </lineage>
</organism>
<accession>A0ACC3MLK5</accession>
<evidence type="ECO:0000313" key="1">
    <source>
        <dbReference type="EMBL" id="KAK3698580.1"/>
    </source>
</evidence>
<comment type="caution">
    <text evidence="1">The sequence shown here is derived from an EMBL/GenBank/DDBJ whole genome shotgun (WGS) entry which is preliminary data.</text>
</comment>
<keyword evidence="2" id="KW-1185">Reference proteome</keyword>
<sequence length="253" mass="27599">MGDHDQKEVTLLRQQVNAADFLLRSLKTQLKEAEQRAASQQQNSTGNVQEGPGRRALHDAPQGGNVEHRVFHLAANVDGNAGLDFETGDGDREESGGSDDDDDIPSEDLVDSSTSFTLPSLGVGNIYPSLEDVKSAVVAHAISQGWTAKVDKRDKTRLVMKCRTGNDCPFHLRAEQYANGARIAAYKGEHSCEFQPDQSHIPRAHAASVKFLRQELPNFMTIDAGTTAKDIADAIYQRFGTRYASSAYSPTPL</sequence>
<gene>
    <name evidence="1" type="ORF">LTR37_016907</name>
</gene>
<name>A0ACC3MLK5_9PEZI</name>
<reference evidence="1" key="1">
    <citation type="submission" date="2023-07" db="EMBL/GenBank/DDBJ databases">
        <title>Black Yeasts Isolated from many extreme environments.</title>
        <authorList>
            <person name="Coleine C."/>
            <person name="Stajich J.E."/>
            <person name="Selbmann L."/>
        </authorList>
    </citation>
    <scope>NUCLEOTIDE SEQUENCE</scope>
    <source>
        <strain evidence="1">CCFEE 5714</strain>
    </source>
</reference>
<dbReference type="Proteomes" id="UP001281147">
    <property type="component" value="Unassembled WGS sequence"/>
</dbReference>
<proteinExistence type="predicted"/>
<evidence type="ECO:0000313" key="2">
    <source>
        <dbReference type="Proteomes" id="UP001281147"/>
    </source>
</evidence>
<dbReference type="EMBL" id="JAUTXU010000209">
    <property type="protein sequence ID" value="KAK3698580.1"/>
    <property type="molecule type" value="Genomic_DNA"/>
</dbReference>
<protein>
    <submittedName>
        <fullName evidence="1">Uncharacterized protein</fullName>
    </submittedName>
</protein>